<dbReference type="InterPro" id="IPR013761">
    <property type="entry name" value="SAM/pointed_sf"/>
</dbReference>
<dbReference type="Gene3D" id="1.10.150.50">
    <property type="entry name" value="Transcription Factor, Ets-1"/>
    <property type="match status" value="1"/>
</dbReference>
<dbReference type="EMBL" id="LR937839">
    <property type="protein sequence ID" value="CAD7255610.1"/>
    <property type="molecule type" value="Genomic_DNA"/>
</dbReference>
<name>A0A7R9FUL2_9CRUS</name>
<evidence type="ECO:0000313" key="2">
    <source>
        <dbReference type="Proteomes" id="UP000677054"/>
    </source>
</evidence>
<evidence type="ECO:0000313" key="1">
    <source>
        <dbReference type="EMBL" id="CAD7255610.1"/>
    </source>
</evidence>
<dbReference type="AlphaFoldDB" id="A0A7R9FUL2"/>
<organism evidence="1">
    <name type="scientific">Darwinula stevensoni</name>
    <dbReference type="NCBI Taxonomy" id="69355"/>
    <lineage>
        <taxon>Eukaryota</taxon>
        <taxon>Metazoa</taxon>
        <taxon>Ecdysozoa</taxon>
        <taxon>Arthropoda</taxon>
        <taxon>Crustacea</taxon>
        <taxon>Oligostraca</taxon>
        <taxon>Ostracoda</taxon>
        <taxon>Podocopa</taxon>
        <taxon>Podocopida</taxon>
        <taxon>Darwinulocopina</taxon>
        <taxon>Darwinuloidea</taxon>
        <taxon>Darwinulidae</taxon>
        <taxon>Darwinula</taxon>
    </lineage>
</organism>
<sequence>AITSRDLSALNIGGINTLSRSAEHIYSSLHGDGGKKLGSRARKPLSLGKGPFGSISRVFARASKQRKSLEAAGTYDAIADYLSERQSWSPRSSLCASPLREDNYSEKLRLLEEAQRIPMEQWRAGTLQAWLELSLGMPQYAVIVAENVKSG</sequence>
<gene>
    <name evidence="1" type="ORF">DSTB1V02_LOCUS15355</name>
</gene>
<dbReference type="PANTHER" id="PTHR12776">
    <property type="entry name" value="KAZRIN-RELATED"/>
    <property type="match status" value="1"/>
</dbReference>
<dbReference type="PANTHER" id="PTHR12776:SF1">
    <property type="entry name" value="KAZRIN"/>
    <property type="match status" value="1"/>
</dbReference>
<proteinExistence type="predicted"/>
<feature type="non-terminal residue" evidence="1">
    <location>
        <position position="1"/>
    </location>
</feature>
<keyword evidence="2" id="KW-1185">Reference proteome</keyword>
<dbReference type="InterPro" id="IPR037614">
    <property type="entry name" value="Kazrin"/>
</dbReference>
<dbReference type="Proteomes" id="UP000677054">
    <property type="component" value="Unassembled WGS sequence"/>
</dbReference>
<accession>A0A7R9FUL2</accession>
<protein>
    <submittedName>
        <fullName evidence="1">Uncharacterized protein</fullName>
    </submittedName>
</protein>
<dbReference type="EMBL" id="CAJPEV010038321">
    <property type="protein sequence ID" value="CAG0909793.1"/>
    <property type="molecule type" value="Genomic_DNA"/>
</dbReference>
<feature type="non-terminal residue" evidence="1">
    <location>
        <position position="151"/>
    </location>
</feature>
<reference evidence="1" key="1">
    <citation type="submission" date="2020-11" db="EMBL/GenBank/DDBJ databases">
        <authorList>
            <person name="Tran Van P."/>
        </authorList>
    </citation>
    <scope>NUCLEOTIDE SEQUENCE</scope>
</reference>
<dbReference type="OrthoDB" id="6430345at2759"/>